<accession>A0A067BZL6</accession>
<organism evidence="1 2">
    <name type="scientific">Saprolegnia parasitica (strain CBS 223.65)</name>
    <dbReference type="NCBI Taxonomy" id="695850"/>
    <lineage>
        <taxon>Eukaryota</taxon>
        <taxon>Sar</taxon>
        <taxon>Stramenopiles</taxon>
        <taxon>Oomycota</taxon>
        <taxon>Saprolegniomycetes</taxon>
        <taxon>Saprolegniales</taxon>
        <taxon>Saprolegniaceae</taxon>
        <taxon>Saprolegnia</taxon>
    </lineage>
</organism>
<dbReference type="RefSeq" id="XP_012205671.1">
    <property type="nucleotide sequence ID" value="XM_012350281.1"/>
</dbReference>
<keyword evidence="2" id="KW-1185">Reference proteome</keyword>
<dbReference type="GeneID" id="24133205"/>
<dbReference type="Gene3D" id="3.80.10.10">
    <property type="entry name" value="Ribonuclease Inhibitor"/>
    <property type="match status" value="1"/>
</dbReference>
<dbReference type="KEGG" id="spar:SPRG_11136"/>
<proteinExistence type="predicted"/>
<name>A0A067BZL6_SAPPC</name>
<dbReference type="InterPro" id="IPR032675">
    <property type="entry name" value="LRR_dom_sf"/>
</dbReference>
<dbReference type="EMBL" id="KK583251">
    <property type="protein sequence ID" value="KDO23688.1"/>
    <property type="molecule type" value="Genomic_DNA"/>
</dbReference>
<protein>
    <submittedName>
        <fullName evidence="1">Uncharacterized protein</fullName>
    </submittedName>
</protein>
<evidence type="ECO:0000313" key="2">
    <source>
        <dbReference type="Proteomes" id="UP000030745"/>
    </source>
</evidence>
<dbReference type="AlphaFoldDB" id="A0A067BZL6"/>
<reference evidence="1 2" key="1">
    <citation type="journal article" date="2013" name="PLoS Genet.">
        <title>Distinctive expansion of potential virulence genes in the genome of the oomycete fish pathogen Saprolegnia parasitica.</title>
        <authorList>
            <person name="Jiang R.H."/>
            <person name="de Bruijn I."/>
            <person name="Haas B.J."/>
            <person name="Belmonte R."/>
            <person name="Lobach L."/>
            <person name="Christie J."/>
            <person name="van den Ackerveken G."/>
            <person name="Bottin A."/>
            <person name="Bulone V."/>
            <person name="Diaz-Moreno S.M."/>
            <person name="Dumas B."/>
            <person name="Fan L."/>
            <person name="Gaulin E."/>
            <person name="Govers F."/>
            <person name="Grenville-Briggs L.J."/>
            <person name="Horner N.R."/>
            <person name="Levin J.Z."/>
            <person name="Mammella M."/>
            <person name="Meijer H.J."/>
            <person name="Morris P."/>
            <person name="Nusbaum C."/>
            <person name="Oome S."/>
            <person name="Phillips A.J."/>
            <person name="van Rooyen D."/>
            <person name="Rzeszutek E."/>
            <person name="Saraiva M."/>
            <person name="Secombes C.J."/>
            <person name="Seidl M.F."/>
            <person name="Snel B."/>
            <person name="Stassen J.H."/>
            <person name="Sykes S."/>
            <person name="Tripathy S."/>
            <person name="van den Berg H."/>
            <person name="Vega-Arreguin J.C."/>
            <person name="Wawra S."/>
            <person name="Young S.K."/>
            <person name="Zeng Q."/>
            <person name="Dieguez-Uribeondo J."/>
            <person name="Russ C."/>
            <person name="Tyler B.M."/>
            <person name="van West P."/>
        </authorList>
    </citation>
    <scope>NUCLEOTIDE SEQUENCE [LARGE SCALE GENOMIC DNA]</scope>
    <source>
        <strain evidence="1 2">CBS 223.65</strain>
    </source>
</reference>
<sequence length="458" mass="50258">MAQRPRRAPASVLGVTDVLTTIIQCTPKPKDVLSFLQALPPNVRTPAMAALLQLLVPSVEAKNGYSYYWPLAWLGKSNDDDVELVVAAVPLFNNIVLDGFSTSQRWPASDDPNYSFGFCAFLAKWAKKVVQLNLFKISAKKYRPDFCRLLRQCTNIKSAFMPYEPDLLEALMTPAHNVPDLDFIPPTLKTHPLEAAALIQRWLASGPERRAKFHMLQADAGLACALASSPHLTSLDVSHSECILSSLILNSARLTHLTELVLACVHGTDAPGDILPLLNPHVLTKLSIEIVARTEVVGLASALAELVALEQLVLRCIDLRTLPRINGAAVSAMRTLEFWKVQLTSTSVANVLDWVTRSPRLESVILRYARATALANGLRNTHARHRTIIDLSRNKVLIAAARAMLSALATCTNVSIKLTNSLRTLSVDDQAKQAGVTIEWYQRDVWPSCGLTLHSTGT</sequence>
<gene>
    <name evidence="1" type="ORF">SPRG_11136</name>
</gene>
<evidence type="ECO:0000313" key="1">
    <source>
        <dbReference type="EMBL" id="KDO23688.1"/>
    </source>
</evidence>
<dbReference type="Proteomes" id="UP000030745">
    <property type="component" value="Unassembled WGS sequence"/>
</dbReference>
<dbReference type="SUPFAM" id="SSF52047">
    <property type="entry name" value="RNI-like"/>
    <property type="match status" value="1"/>
</dbReference>
<dbReference type="VEuPathDB" id="FungiDB:SPRG_11136"/>